<dbReference type="OrthoDB" id="9813458at2"/>
<comment type="similarity">
    <text evidence="2">Belongs to the outer membrane factor (OMF) (TC 1.B.17) family.</text>
</comment>
<dbReference type="RefSeq" id="WP_083996019.1">
    <property type="nucleotide sequence ID" value="NZ_CP080624.1"/>
</dbReference>
<keyword evidence="3" id="KW-0813">Transport</keyword>
<dbReference type="SUPFAM" id="SSF56954">
    <property type="entry name" value="Outer membrane efflux proteins (OEP)"/>
    <property type="match status" value="1"/>
</dbReference>
<keyword evidence="9" id="KW-1185">Reference proteome</keyword>
<organism evidence="8 9">
    <name type="scientific">Acidiferrobacter thiooxydans</name>
    <dbReference type="NCBI Taxonomy" id="163359"/>
    <lineage>
        <taxon>Bacteria</taxon>
        <taxon>Pseudomonadati</taxon>
        <taxon>Pseudomonadota</taxon>
        <taxon>Gammaproteobacteria</taxon>
        <taxon>Acidiferrobacterales</taxon>
        <taxon>Acidiferrobacteraceae</taxon>
        <taxon>Acidiferrobacter</taxon>
    </lineage>
</organism>
<dbReference type="GO" id="GO:0009279">
    <property type="term" value="C:cell outer membrane"/>
    <property type="evidence" value="ECO:0007669"/>
    <property type="project" value="UniProtKB-SubCell"/>
</dbReference>
<dbReference type="Gene3D" id="1.20.1600.10">
    <property type="entry name" value="Outer membrane efflux proteins (OEP)"/>
    <property type="match status" value="1"/>
</dbReference>
<evidence type="ECO:0000313" key="8">
    <source>
        <dbReference type="EMBL" id="RCN56927.1"/>
    </source>
</evidence>
<dbReference type="Pfam" id="PF02321">
    <property type="entry name" value="OEP"/>
    <property type="match status" value="2"/>
</dbReference>
<keyword evidence="7" id="KW-0998">Cell outer membrane</keyword>
<evidence type="ECO:0000256" key="1">
    <source>
        <dbReference type="ARBA" id="ARBA00004442"/>
    </source>
</evidence>
<dbReference type="InterPro" id="IPR051906">
    <property type="entry name" value="TolC-like"/>
</dbReference>
<keyword evidence="4" id="KW-1134">Transmembrane beta strand</keyword>
<evidence type="ECO:0000256" key="2">
    <source>
        <dbReference type="ARBA" id="ARBA00007613"/>
    </source>
</evidence>
<dbReference type="STRING" id="163359.A9R16_01220"/>
<dbReference type="PANTHER" id="PTHR30026:SF21">
    <property type="entry name" value="SLR1270 PROTEIN"/>
    <property type="match status" value="1"/>
</dbReference>
<dbReference type="EMBL" id="PSYR01000002">
    <property type="protein sequence ID" value="RCN56927.1"/>
    <property type="molecule type" value="Genomic_DNA"/>
</dbReference>
<name>A0A1C2G006_9GAMM</name>
<dbReference type="GO" id="GO:0015562">
    <property type="term" value="F:efflux transmembrane transporter activity"/>
    <property type="evidence" value="ECO:0007669"/>
    <property type="project" value="InterPro"/>
</dbReference>
<evidence type="ECO:0000313" key="9">
    <source>
        <dbReference type="Proteomes" id="UP000253250"/>
    </source>
</evidence>
<dbReference type="GO" id="GO:0015288">
    <property type="term" value="F:porin activity"/>
    <property type="evidence" value="ECO:0007669"/>
    <property type="project" value="TreeGrafter"/>
</dbReference>
<reference evidence="8 9" key="1">
    <citation type="submission" date="2018-02" db="EMBL/GenBank/DDBJ databases">
        <title>Insights into the biology of acidophilic members of the Acidiferrobacteraceae family derived from comparative genomic analyses.</title>
        <authorList>
            <person name="Issotta F."/>
            <person name="Thyssen C."/>
            <person name="Mena C."/>
            <person name="Moya A."/>
            <person name="Bellenberg S."/>
            <person name="Sproer C."/>
            <person name="Covarrubias P.C."/>
            <person name="Sand W."/>
            <person name="Quatrini R."/>
            <person name="Vera M."/>
        </authorList>
    </citation>
    <scope>NUCLEOTIDE SEQUENCE [LARGE SCALE GENOMIC DNA]</scope>
    <source>
        <strain evidence="9">m-1</strain>
    </source>
</reference>
<evidence type="ECO:0000256" key="6">
    <source>
        <dbReference type="ARBA" id="ARBA00023136"/>
    </source>
</evidence>
<keyword evidence="5" id="KW-0812">Transmembrane</keyword>
<dbReference type="InterPro" id="IPR003423">
    <property type="entry name" value="OMP_efflux"/>
</dbReference>
<dbReference type="AlphaFoldDB" id="A0A1C2G006"/>
<accession>A0A1C2G006</accession>
<sequence length="452" mass="48856">MKRLAVALGMVALFVATHAVARSFTLAQAVDFALTHNSMARLAKARGATARAELRLARDQGLPEVGVSYGYLFSNNPLEALSAELERRQVSAAAFTPNTLNQPGITKLGTTTLSLSWPLYTGGAIHEALRAGRYGRKAAQGAARRIRQTIMAQVIQAYEGVLVARAALTVAHKAVMAARRHARTARYLYARGRIVRSDALSADVNLGANEGMLAEARGNVRIAMDNLATAMGAPAGLAITVPHVPLPVVPIPHHDLATFDRQALTDRPDIKSLRAEIAAMRARAQAARDRSSFQVRLTAQSQWFSEIPNLRHNAWTVGAVISKSLYDGHRNRDRADVLEQQVAELEARLAGLRARIRNHVARAFDNMRTAMTQYRIANANVVRARQAVAVTQVRYGEGRTILLSLLNAEHGLVQAREARLTALYALAANRAALAAACGSLSRRTLASLGIAS</sequence>
<comment type="subcellular location">
    <subcellularLocation>
        <location evidence="1">Cell outer membrane</location>
    </subcellularLocation>
</comment>
<gene>
    <name evidence="8" type="ORF">C4900_14435</name>
</gene>
<dbReference type="GO" id="GO:1990281">
    <property type="term" value="C:efflux pump complex"/>
    <property type="evidence" value="ECO:0007669"/>
    <property type="project" value="TreeGrafter"/>
</dbReference>
<evidence type="ECO:0000256" key="3">
    <source>
        <dbReference type="ARBA" id="ARBA00022448"/>
    </source>
</evidence>
<comment type="caution">
    <text evidence="8">The sequence shown here is derived from an EMBL/GenBank/DDBJ whole genome shotgun (WGS) entry which is preliminary data.</text>
</comment>
<dbReference type="Proteomes" id="UP000253250">
    <property type="component" value="Unassembled WGS sequence"/>
</dbReference>
<evidence type="ECO:0000256" key="5">
    <source>
        <dbReference type="ARBA" id="ARBA00022692"/>
    </source>
</evidence>
<evidence type="ECO:0000256" key="7">
    <source>
        <dbReference type="ARBA" id="ARBA00023237"/>
    </source>
</evidence>
<keyword evidence="6" id="KW-0472">Membrane</keyword>
<evidence type="ECO:0000256" key="4">
    <source>
        <dbReference type="ARBA" id="ARBA00022452"/>
    </source>
</evidence>
<dbReference type="PANTHER" id="PTHR30026">
    <property type="entry name" value="OUTER MEMBRANE PROTEIN TOLC"/>
    <property type="match status" value="1"/>
</dbReference>
<protein>
    <submittedName>
        <fullName evidence="8">TolC family protein</fullName>
    </submittedName>
</protein>
<proteinExistence type="inferred from homology"/>